<name>A0A8X6GNZ7_TRICU</name>
<feature type="compositionally biased region" description="Basic and acidic residues" evidence="1">
    <location>
        <begin position="1"/>
        <end position="11"/>
    </location>
</feature>
<organism evidence="3 4">
    <name type="scientific">Trichonephila clavata</name>
    <name type="common">Joro spider</name>
    <name type="synonym">Nephila clavata</name>
    <dbReference type="NCBI Taxonomy" id="2740835"/>
    <lineage>
        <taxon>Eukaryota</taxon>
        <taxon>Metazoa</taxon>
        <taxon>Ecdysozoa</taxon>
        <taxon>Arthropoda</taxon>
        <taxon>Chelicerata</taxon>
        <taxon>Arachnida</taxon>
        <taxon>Araneae</taxon>
        <taxon>Araneomorphae</taxon>
        <taxon>Entelegynae</taxon>
        <taxon>Araneoidea</taxon>
        <taxon>Nephilidae</taxon>
        <taxon>Trichonephila</taxon>
    </lineage>
</organism>
<keyword evidence="2" id="KW-1133">Transmembrane helix</keyword>
<gene>
    <name evidence="3" type="ORF">TNCT_527871</name>
</gene>
<reference evidence="3" key="1">
    <citation type="submission" date="2020-07" db="EMBL/GenBank/DDBJ databases">
        <title>Multicomponent nature underlies the extraordinary mechanical properties of spider dragline silk.</title>
        <authorList>
            <person name="Kono N."/>
            <person name="Nakamura H."/>
            <person name="Mori M."/>
            <person name="Yoshida Y."/>
            <person name="Ohtoshi R."/>
            <person name="Malay A.D."/>
            <person name="Moran D.A.P."/>
            <person name="Tomita M."/>
            <person name="Numata K."/>
            <person name="Arakawa K."/>
        </authorList>
    </citation>
    <scope>NUCLEOTIDE SEQUENCE</scope>
</reference>
<keyword evidence="2" id="KW-0812">Transmembrane</keyword>
<feature type="region of interest" description="Disordered" evidence="1">
    <location>
        <begin position="44"/>
        <end position="80"/>
    </location>
</feature>
<protein>
    <submittedName>
        <fullName evidence="3">Uncharacterized protein</fullName>
    </submittedName>
</protein>
<comment type="caution">
    <text evidence="3">The sequence shown here is derived from an EMBL/GenBank/DDBJ whole genome shotgun (WGS) entry which is preliminary data.</text>
</comment>
<keyword evidence="4" id="KW-1185">Reference proteome</keyword>
<proteinExistence type="predicted"/>
<sequence>MIDDSRQHDPNTFHPPPFSLENLYTAPKRGTAWGVPRAGINKRLPEVNREGSQHPDFPHRPSRQRFYTPRSPESSFRESHFSQLHLNEEDWPKDNGTDSPNGCTDSEECFCLSIDELLSPKIRHRGRGRGLKAKTLQKTCVIALWRRFFFLFLLLVAHYEQILFVKVHQYFRNLRI</sequence>
<feature type="transmembrane region" description="Helical" evidence="2">
    <location>
        <begin position="144"/>
        <end position="165"/>
    </location>
</feature>
<feature type="region of interest" description="Disordered" evidence="1">
    <location>
        <begin position="1"/>
        <end position="21"/>
    </location>
</feature>
<evidence type="ECO:0000313" key="3">
    <source>
        <dbReference type="EMBL" id="GFQ86518.1"/>
    </source>
</evidence>
<evidence type="ECO:0000313" key="4">
    <source>
        <dbReference type="Proteomes" id="UP000887116"/>
    </source>
</evidence>
<feature type="compositionally biased region" description="Basic and acidic residues" evidence="1">
    <location>
        <begin position="44"/>
        <end position="59"/>
    </location>
</feature>
<dbReference type="EMBL" id="BMAO01013123">
    <property type="protein sequence ID" value="GFQ86518.1"/>
    <property type="molecule type" value="Genomic_DNA"/>
</dbReference>
<keyword evidence="2" id="KW-0472">Membrane</keyword>
<dbReference type="AlphaFoldDB" id="A0A8X6GNZ7"/>
<evidence type="ECO:0000256" key="1">
    <source>
        <dbReference type="SAM" id="MobiDB-lite"/>
    </source>
</evidence>
<dbReference type="Proteomes" id="UP000887116">
    <property type="component" value="Unassembled WGS sequence"/>
</dbReference>
<evidence type="ECO:0000256" key="2">
    <source>
        <dbReference type="SAM" id="Phobius"/>
    </source>
</evidence>
<accession>A0A8X6GNZ7</accession>